<keyword evidence="12" id="KW-1185">Reference proteome</keyword>
<dbReference type="PANTHER" id="PTHR36968">
    <property type="entry name" value="HOMEOBOX-DDT DOMAIN PROTEIN RLT2"/>
    <property type="match status" value="1"/>
</dbReference>
<protein>
    <submittedName>
        <fullName evidence="11">Uncharacterized protein</fullName>
    </submittedName>
</protein>
<keyword evidence="6" id="KW-0175">Coiled coil</keyword>
<organism evidence="11 12">
    <name type="scientific">Castilleja foliolosa</name>
    <dbReference type="NCBI Taxonomy" id="1961234"/>
    <lineage>
        <taxon>Eukaryota</taxon>
        <taxon>Viridiplantae</taxon>
        <taxon>Streptophyta</taxon>
        <taxon>Embryophyta</taxon>
        <taxon>Tracheophyta</taxon>
        <taxon>Spermatophyta</taxon>
        <taxon>Magnoliopsida</taxon>
        <taxon>eudicotyledons</taxon>
        <taxon>Gunneridae</taxon>
        <taxon>Pentapetalae</taxon>
        <taxon>asterids</taxon>
        <taxon>lamiids</taxon>
        <taxon>Lamiales</taxon>
        <taxon>Orobanchaceae</taxon>
        <taxon>Pedicularideae</taxon>
        <taxon>Castillejinae</taxon>
        <taxon>Castilleja</taxon>
    </lineage>
</organism>
<name>A0ABD3DT79_9LAMI</name>
<comment type="caution">
    <text evidence="11">The sequence shown here is derived from an EMBL/GenBank/DDBJ whole genome shotgun (WGS) entry which is preliminary data.</text>
</comment>
<dbReference type="SMART" id="SM00389">
    <property type="entry name" value="HOX"/>
    <property type="match status" value="1"/>
</dbReference>
<dbReference type="CDD" id="cd00086">
    <property type="entry name" value="homeodomain"/>
    <property type="match status" value="1"/>
</dbReference>
<feature type="domain" description="Homeobox" evidence="8">
    <location>
        <begin position="29"/>
        <end position="89"/>
    </location>
</feature>
<feature type="compositionally biased region" description="Basic residues" evidence="7">
    <location>
        <begin position="1523"/>
        <end position="1538"/>
    </location>
</feature>
<evidence type="ECO:0000313" key="11">
    <source>
        <dbReference type="EMBL" id="KAL3645440.1"/>
    </source>
</evidence>
<dbReference type="InterPro" id="IPR001356">
    <property type="entry name" value="HD"/>
</dbReference>
<feature type="region of interest" description="Disordered" evidence="7">
    <location>
        <begin position="1599"/>
        <end position="1681"/>
    </location>
</feature>
<feature type="compositionally biased region" description="Acidic residues" evidence="7">
    <location>
        <begin position="1610"/>
        <end position="1634"/>
    </location>
</feature>
<keyword evidence="2" id="KW-0804">Transcription</keyword>
<comment type="subcellular location">
    <subcellularLocation>
        <location evidence="1 4 5">Nucleus</location>
    </subcellularLocation>
</comment>
<feature type="domain" description="DDT" evidence="9">
    <location>
        <begin position="563"/>
        <end position="622"/>
    </location>
</feature>
<evidence type="ECO:0000256" key="6">
    <source>
        <dbReference type="SAM" id="Coils"/>
    </source>
</evidence>
<dbReference type="Gene3D" id="1.10.10.60">
    <property type="entry name" value="Homeodomain-like"/>
    <property type="match status" value="1"/>
</dbReference>
<evidence type="ECO:0000256" key="2">
    <source>
        <dbReference type="ARBA" id="ARBA00023163"/>
    </source>
</evidence>
<dbReference type="InterPro" id="IPR018501">
    <property type="entry name" value="DDT_dom"/>
</dbReference>
<dbReference type="InterPro" id="IPR028942">
    <property type="entry name" value="WHIM1_dom"/>
</dbReference>
<proteinExistence type="predicted"/>
<feature type="compositionally biased region" description="Basic residues" evidence="7">
    <location>
        <begin position="1473"/>
        <end position="1492"/>
    </location>
</feature>
<dbReference type="InterPro" id="IPR028941">
    <property type="entry name" value="WHIM2_dom"/>
</dbReference>
<evidence type="ECO:0000259" key="10">
    <source>
        <dbReference type="PROSITE" id="PS51913"/>
    </source>
</evidence>
<dbReference type="InterPro" id="IPR009057">
    <property type="entry name" value="Homeodomain-like_sf"/>
</dbReference>
<dbReference type="PROSITE" id="PS50071">
    <property type="entry name" value="HOMEOBOX_2"/>
    <property type="match status" value="1"/>
</dbReference>
<evidence type="ECO:0000256" key="7">
    <source>
        <dbReference type="SAM" id="MobiDB-lite"/>
    </source>
</evidence>
<dbReference type="PROSITE" id="PS50827">
    <property type="entry name" value="DDT"/>
    <property type="match status" value="1"/>
</dbReference>
<dbReference type="EMBL" id="JAVIJP010000013">
    <property type="protein sequence ID" value="KAL3645440.1"/>
    <property type="molecule type" value="Genomic_DNA"/>
</dbReference>
<feature type="region of interest" description="Disordered" evidence="7">
    <location>
        <begin position="837"/>
        <end position="860"/>
    </location>
</feature>
<dbReference type="PANTHER" id="PTHR36968:SF5">
    <property type="entry name" value="HOMEOBOX-DDT DOMAIN PROTEIN RLT2"/>
    <property type="match status" value="1"/>
</dbReference>
<feature type="region of interest" description="Disordered" evidence="7">
    <location>
        <begin position="86"/>
        <end position="106"/>
    </location>
</feature>
<dbReference type="PROSITE" id="PS51913">
    <property type="entry name" value="HTH_HARE"/>
    <property type="match status" value="1"/>
</dbReference>
<feature type="compositionally biased region" description="Polar residues" evidence="7">
    <location>
        <begin position="1500"/>
        <end position="1518"/>
    </location>
</feature>
<dbReference type="SUPFAM" id="SSF46689">
    <property type="entry name" value="Homeodomain-like"/>
    <property type="match status" value="1"/>
</dbReference>
<evidence type="ECO:0000256" key="5">
    <source>
        <dbReference type="RuleBase" id="RU000682"/>
    </source>
</evidence>
<feature type="coiled-coil region" evidence="6">
    <location>
        <begin position="406"/>
        <end position="490"/>
    </location>
</feature>
<feature type="DNA-binding region" description="Homeobox" evidence="4">
    <location>
        <begin position="31"/>
        <end position="90"/>
    </location>
</feature>
<dbReference type="Pfam" id="PF02791">
    <property type="entry name" value="DDT"/>
    <property type="match status" value="1"/>
</dbReference>
<feature type="domain" description="HTH HARE-type" evidence="10">
    <location>
        <begin position="745"/>
        <end position="814"/>
    </location>
</feature>
<dbReference type="InterPro" id="IPR007759">
    <property type="entry name" value="Asxl_HARE-HTH"/>
</dbReference>
<feature type="compositionally biased region" description="Acidic residues" evidence="7">
    <location>
        <begin position="841"/>
        <end position="860"/>
    </location>
</feature>
<evidence type="ECO:0000256" key="3">
    <source>
        <dbReference type="ARBA" id="ARBA00023242"/>
    </source>
</evidence>
<keyword evidence="4 5" id="KW-0238">DNA-binding</keyword>
<dbReference type="InterPro" id="IPR044977">
    <property type="entry name" value="RLT1-3"/>
</dbReference>
<dbReference type="GO" id="GO:0003677">
    <property type="term" value="F:DNA binding"/>
    <property type="evidence" value="ECO:0007669"/>
    <property type="project" value="UniProtKB-UniRule"/>
</dbReference>
<dbReference type="SMART" id="SM00571">
    <property type="entry name" value="DDT"/>
    <property type="match status" value="1"/>
</dbReference>
<evidence type="ECO:0000259" key="8">
    <source>
        <dbReference type="PROSITE" id="PS50071"/>
    </source>
</evidence>
<feature type="region of interest" description="Disordered" evidence="7">
    <location>
        <begin position="1467"/>
        <end position="1541"/>
    </location>
</feature>
<feature type="region of interest" description="Disordered" evidence="7">
    <location>
        <begin position="1"/>
        <end position="40"/>
    </location>
</feature>
<dbReference type="Pfam" id="PF15612">
    <property type="entry name" value="WHIM1"/>
    <property type="match status" value="1"/>
</dbReference>
<dbReference type="Pfam" id="PF05066">
    <property type="entry name" value="HARE-HTH"/>
    <property type="match status" value="1"/>
</dbReference>
<keyword evidence="4 5" id="KW-0371">Homeobox</keyword>
<accession>A0ABD3DT79</accession>
<evidence type="ECO:0000259" key="9">
    <source>
        <dbReference type="PROSITE" id="PS50827"/>
    </source>
</evidence>
<evidence type="ECO:0000256" key="1">
    <source>
        <dbReference type="ARBA" id="ARBA00004123"/>
    </source>
</evidence>
<dbReference type="GO" id="GO:0005634">
    <property type="term" value="C:nucleus"/>
    <property type="evidence" value="ECO:0007669"/>
    <property type="project" value="UniProtKB-SubCell"/>
</dbReference>
<evidence type="ECO:0000256" key="4">
    <source>
        <dbReference type="PROSITE-ProRule" id="PRU00108"/>
    </source>
</evidence>
<sequence>MEIDEGGESGGGKDGGASVEMGKNNTPDGEPKLKRKMKTPSQLDILEKTYALETYPAEALRAELSVKLGLSDRQLQMWFCHRRLKDRKAPPEKKQKKNAPSSAVAVGSSVGMHEKAASDADVVNGGGSGLSLYGNTDPQHKKKRVGHKVGTAVPRISIESPPVRRSYEPPLAISEQRAIRFVEVQLGEPLREDGPILGMEFDPFPPGAFGAPIVSSEQKTPAGWSCDPRLYEGPDANSFKRNLVWDYPSYQGASRDLQEYQFLPQKPSARNDAYEMAPSEYYNARVSLRTARSIIHSDKKVPPEYLQSHMPSPSVLPQQSMAVVHLSPAPREVDDASILNANMDSHLLVHPITALDDKYTTPERRIVLDQERLERKRKSEEVRIAKEVEVHEKRIRKELEKQDILRKRREEQMRKEMERLDRERRKEEERMFREKQREEERCQREQRREMERREKFLQREYIRAEKMRIKEEMRREKEAARLKAANDRANARRVAKESTELIDDERLELMELAALSKNLPSVLALDTETLLDLDVFRDKLPDFPPESVRMKRPFRVQPWTDSEENVSNLLMVWRFLITFADVLGLWPFTLDEFTQALHDSDPRLLGEIHIALLRSIIKDIENVVRTPNTAMMANQSSAINPVGGHPHIVEGAYNWGFDLLSWQRLLTPLTWPEVLRQFALSAGFGPKLKKQNMKSAHLHDENECNGGAEMISNLRSGVAAENAVAIMQERGLSNPRRSRHRLTPGTVKYAAFHILSLEGSKGLSILDVADKIQTSRLRDLTTSKTPEASISAALSRDTKLFERIAPSTYCVRSPYRKDPANADEIISAARDKIRLFQNGSVEEDAEKEELESDDADDPDADELDAVTKIKEIEKGSLTLSQSVGEIKNKGEITICDIENIVSDECGSGEPWIRGLTEGEYADLSTEERLNAIVALIVVANEGNSIRVALEERLEAANALKKQMWDEAQLDKRRMKYESLSMNPHFTVEHRRSPLTSVYVKNESSSKNPVFHMVDLNDQQNEENYFNRILTEKNPSVQESYVVSDNMLIQKSSEKSRSQLKAIIGHRAEEIHVYRSLPLGQDRRRNRYWQFMTSPSRNDPGSGKIYVELCNGVWRLVDSEEAFDALLSSLDGRGIREYHLQSMLQNIGPSFKEAIRKNLLSSNSGVLVGEDTKMNVPEIRHKLDSYSNSPGPSTSPFIELENNGTEKNELIDRYTKDFEWLWKECFDSNVLGALKYGTLRCERLLEICKCCRSLFSCEDYHCSSCHWTYKTSEITFDIAEHVRQCETKRVQGALLNLSFPPRIRLLKAQLALIEASIPSDALKPVWSDEYRKSWGRQLNMASTAEELLQSLTMLEDNIKKEFLSENYETTSEMLSSCEAVGESFSRPEAVPVLPWIPRTTPAVSLRLMELDLSIYYTSDQKTAHQKESEAGHFVKFPSICSGLGSSMNNTSLAATSLQQDNCFADTGNGLMSLKRGRGRPRGPSRTRGGKSQKKAIDSLGDASNLTTTKSQRKPINSRSFLRGSTKKGRRSVANRRKPATRAVGNVVEKRGAKDKMVFFDDTPNLQQGEWNLAETEIAGIAGSSSETSESDNDYDDVLVRSEKSEQYTENVEYEIDDDDEPVEDLDDDYNYDVDGDNGMGGRDDGYYDDDGYIDNDYNNSRIRSGGKVDRSPDEDSSSEYSY</sequence>
<dbReference type="Pfam" id="PF15613">
    <property type="entry name" value="WSD"/>
    <property type="match status" value="1"/>
</dbReference>
<reference evidence="12" key="1">
    <citation type="journal article" date="2024" name="IScience">
        <title>Strigolactones Initiate the Formation of Haustorium-like Structures in Castilleja.</title>
        <authorList>
            <person name="Buerger M."/>
            <person name="Peterson D."/>
            <person name="Chory J."/>
        </authorList>
    </citation>
    <scope>NUCLEOTIDE SEQUENCE [LARGE SCALE GENOMIC DNA]</scope>
</reference>
<dbReference type="Proteomes" id="UP001632038">
    <property type="component" value="Unassembled WGS sequence"/>
</dbReference>
<keyword evidence="3 4" id="KW-0539">Nucleus</keyword>
<dbReference type="Pfam" id="PF00046">
    <property type="entry name" value="Homeodomain"/>
    <property type="match status" value="1"/>
</dbReference>
<evidence type="ECO:0000313" key="12">
    <source>
        <dbReference type="Proteomes" id="UP001632038"/>
    </source>
</evidence>
<gene>
    <name evidence="11" type="ORF">CASFOL_010620</name>
</gene>